<proteinExistence type="predicted"/>
<evidence type="ECO:0000313" key="4">
    <source>
        <dbReference type="Proteomes" id="UP000612585"/>
    </source>
</evidence>
<dbReference type="InterPro" id="IPR000157">
    <property type="entry name" value="TIR_dom"/>
</dbReference>
<dbReference type="Pfam" id="PF13676">
    <property type="entry name" value="TIR_2"/>
    <property type="match status" value="1"/>
</dbReference>
<dbReference type="SMART" id="SM00255">
    <property type="entry name" value="TIR"/>
    <property type="match status" value="1"/>
</dbReference>
<dbReference type="SUPFAM" id="SSF52200">
    <property type="entry name" value="Toll/Interleukin receptor TIR domain"/>
    <property type="match status" value="1"/>
</dbReference>
<dbReference type="AlphaFoldDB" id="A0A8J4E9Z4"/>
<protein>
    <recommendedName>
        <fullName evidence="2">TIR domain-containing protein</fullName>
    </recommendedName>
</protein>
<dbReference type="GO" id="GO:0007165">
    <property type="term" value="P:signal transduction"/>
    <property type="evidence" value="ECO:0007669"/>
    <property type="project" value="InterPro"/>
</dbReference>
<evidence type="ECO:0000259" key="2">
    <source>
        <dbReference type="SMART" id="SM00255"/>
    </source>
</evidence>
<reference evidence="3" key="1">
    <citation type="submission" date="2021-01" db="EMBL/GenBank/DDBJ databases">
        <title>Whole genome shotgun sequence of Virgisporangium aurantiacum NBRC 16421.</title>
        <authorList>
            <person name="Komaki H."/>
            <person name="Tamura T."/>
        </authorList>
    </citation>
    <scope>NUCLEOTIDE SEQUENCE</scope>
    <source>
        <strain evidence="3">NBRC 16421</strain>
    </source>
</reference>
<dbReference type="Proteomes" id="UP000612585">
    <property type="component" value="Unassembled WGS sequence"/>
</dbReference>
<dbReference type="Gene3D" id="3.40.50.10140">
    <property type="entry name" value="Toll/interleukin-1 receptor homology (TIR) domain"/>
    <property type="match status" value="1"/>
</dbReference>
<dbReference type="EMBL" id="BOPG01000112">
    <property type="protein sequence ID" value="GIJ64242.1"/>
    <property type="molecule type" value="Genomic_DNA"/>
</dbReference>
<keyword evidence="4" id="KW-1185">Reference proteome</keyword>
<evidence type="ECO:0000313" key="3">
    <source>
        <dbReference type="EMBL" id="GIJ64242.1"/>
    </source>
</evidence>
<name>A0A8J4E9Z4_9ACTN</name>
<organism evidence="3 4">
    <name type="scientific">Virgisporangium aurantiacum</name>
    <dbReference type="NCBI Taxonomy" id="175570"/>
    <lineage>
        <taxon>Bacteria</taxon>
        <taxon>Bacillati</taxon>
        <taxon>Actinomycetota</taxon>
        <taxon>Actinomycetes</taxon>
        <taxon>Micromonosporales</taxon>
        <taxon>Micromonosporaceae</taxon>
        <taxon>Virgisporangium</taxon>
    </lineage>
</organism>
<dbReference type="InterPro" id="IPR035897">
    <property type="entry name" value="Toll_tir_struct_dom_sf"/>
</dbReference>
<evidence type="ECO:0000256" key="1">
    <source>
        <dbReference type="SAM" id="MobiDB-lite"/>
    </source>
</evidence>
<gene>
    <name evidence="3" type="ORF">Vau01_117580</name>
</gene>
<accession>A0A8J4E9Z4</accession>
<feature type="domain" description="TIR" evidence="2">
    <location>
        <begin position="7"/>
        <end position="131"/>
    </location>
</feature>
<sequence length="300" mass="32401">MQVTQSAPFAFICYPRTVAGYVRFLADGLAEAGIDTWYDVDIPNGRRWDDEIAGKLATAGAVIVVMADDAGDHKWIRHEIDEAKALGKDILTVLLSGTRYPDLSHLQDCQVSAGVLPPPAWVEDLRAALRPSPPPPPWLRRLAIGGTAALAVAAVPFTAARLFDTPADDACGGRPARIVRVSEERPGHTGRNPYITVTVCRAAATGHSYWLMDYQETDDGRRFWAKTRIGGDVATEKPYPVVHSNLTEDGSRRTYVVVDVPPASVEAVESMAPGNSRFARPGEDSLEGMPNVSNGVEGVL</sequence>
<feature type="region of interest" description="Disordered" evidence="1">
    <location>
        <begin position="274"/>
        <end position="300"/>
    </location>
</feature>
<comment type="caution">
    <text evidence="3">The sequence shown here is derived from an EMBL/GenBank/DDBJ whole genome shotgun (WGS) entry which is preliminary data.</text>
</comment>